<keyword evidence="2" id="KW-0808">Transferase</keyword>
<gene>
    <name evidence="2" type="ORF">Pan97_27160</name>
</gene>
<organism evidence="2 3">
    <name type="scientific">Bremerella volcania</name>
    <dbReference type="NCBI Taxonomy" id="2527984"/>
    <lineage>
        <taxon>Bacteria</taxon>
        <taxon>Pseudomonadati</taxon>
        <taxon>Planctomycetota</taxon>
        <taxon>Planctomycetia</taxon>
        <taxon>Pirellulales</taxon>
        <taxon>Pirellulaceae</taxon>
        <taxon>Bremerella</taxon>
    </lineage>
</organism>
<dbReference type="Proteomes" id="UP000318626">
    <property type="component" value="Chromosome"/>
</dbReference>
<sequence>MRRLLPAACFEPIFGPLAGKKIGLVDGVGNNVGDQLIYAATRQLLDHFQLSWRRVEPGEADGIDFLLLFGGGNLGSQYREEIRRRQTALATGLPAVILPQSAYSYEPVGLATVYLREPSGRQFYPEAHLAPDLALGYQFTASRPSKPGGLFLRQDLEGRYLDARDQNRSLGDPIRLAQTPEDYIRVAGQFEYVITDRLHFAIAAMINAVPTVLLENRTPKNRGMWETWLRDLGCQWATCPDEAISILG</sequence>
<keyword evidence="3" id="KW-1185">Reference proteome</keyword>
<accession>A0A518C8Z2</accession>
<dbReference type="GO" id="GO:0016740">
    <property type="term" value="F:transferase activity"/>
    <property type="evidence" value="ECO:0007669"/>
    <property type="project" value="UniProtKB-KW"/>
</dbReference>
<dbReference type="Pfam" id="PF04230">
    <property type="entry name" value="PS_pyruv_trans"/>
    <property type="match status" value="1"/>
</dbReference>
<dbReference type="AlphaFoldDB" id="A0A518C8Z2"/>
<feature type="domain" description="Polysaccharide pyruvyl transferase" evidence="1">
    <location>
        <begin position="31"/>
        <end position="216"/>
    </location>
</feature>
<proteinExistence type="predicted"/>
<dbReference type="InterPro" id="IPR007345">
    <property type="entry name" value="Polysacch_pyruvyl_Trfase"/>
</dbReference>
<evidence type="ECO:0000313" key="2">
    <source>
        <dbReference type="EMBL" id="QDU75682.1"/>
    </source>
</evidence>
<dbReference type="KEGG" id="bvo:Pan97_27160"/>
<name>A0A518C8Z2_9BACT</name>
<protein>
    <submittedName>
        <fullName evidence="2">Polysaccharide pyruvyl transferase</fullName>
    </submittedName>
</protein>
<evidence type="ECO:0000313" key="3">
    <source>
        <dbReference type="Proteomes" id="UP000318626"/>
    </source>
</evidence>
<evidence type="ECO:0000259" key="1">
    <source>
        <dbReference type="Pfam" id="PF04230"/>
    </source>
</evidence>
<dbReference type="EMBL" id="CP036289">
    <property type="protein sequence ID" value="QDU75682.1"/>
    <property type="molecule type" value="Genomic_DNA"/>
</dbReference>
<reference evidence="3" key="1">
    <citation type="submission" date="2019-02" db="EMBL/GenBank/DDBJ databases">
        <title>Deep-cultivation of Planctomycetes and their phenomic and genomic characterization uncovers novel biology.</title>
        <authorList>
            <person name="Wiegand S."/>
            <person name="Jogler M."/>
            <person name="Boedeker C."/>
            <person name="Pinto D."/>
            <person name="Vollmers J."/>
            <person name="Rivas-Marin E."/>
            <person name="Kohn T."/>
            <person name="Peeters S.H."/>
            <person name="Heuer A."/>
            <person name="Rast P."/>
            <person name="Oberbeckmann S."/>
            <person name="Bunk B."/>
            <person name="Jeske O."/>
            <person name="Meyerdierks A."/>
            <person name="Storesund J.E."/>
            <person name="Kallscheuer N."/>
            <person name="Luecker S."/>
            <person name="Lage O.M."/>
            <person name="Pohl T."/>
            <person name="Merkel B.J."/>
            <person name="Hornburger P."/>
            <person name="Mueller R.-W."/>
            <person name="Bruemmer F."/>
            <person name="Labrenz M."/>
            <person name="Spormann A.M."/>
            <person name="Op den Camp H."/>
            <person name="Overmann J."/>
            <person name="Amann R."/>
            <person name="Jetten M.S.M."/>
            <person name="Mascher T."/>
            <person name="Medema M.H."/>
            <person name="Devos D.P."/>
            <person name="Kaster A.-K."/>
            <person name="Ovreas L."/>
            <person name="Rohde M."/>
            <person name="Galperin M.Y."/>
            <person name="Jogler C."/>
        </authorList>
    </citation>
    <scope>NUCLEOTIDE SEQUENCE [LARGE SCALE GENOMIC DNA]</scope>
    <source>
        <strain evidence="3">Pan97</strain>
    </source>
</reference>